<evidence type="ECO:0000313" key="2">
    <source>
        <dbReference type="EMBL" id="TCP91296.1"/>
    </source>
</evidence>
<dbReference type="AlphaFoldDB" id="A0A4R2SSF9"/>
<evidence type="ECO:0000313" key="3">
    <source>
        <dbReference type="Proteomes" id="UP000295763"/>
    </source>
</evidence>
<dbReference type="Proteomes" id="UP000295763">
    <property type="component" value="Unassembled WGS sequence"/>
</dbReference>
<accession>A0A4R2SSF9</accession>
<keyword evidence="3" id="KW-1185">Reference proteome</keyword>
<proteinExistence type="predicted"/>
<dbReference type="OrthoDB" id="5690398at2"/>
<feature type="signal peptide" evidence="1">
    <location>
        <begin position="1"/>
        <end position="19"/>
    </location>
</feature>
<keyword evidence="1" id="KW-0732">Signal</keyword>
<sequence>MIKLLIYLVLFSISTQLKASCVTDKEYEVISKSLEGSNDEYYDKYPYGRIENIASCKEKSVLSDLVCDNPRLKKMLLLLSISEIYAYENATHTPVEDYSTYNDDFKEQLNYILEQEKDKNIAMRKLCHITKTRLSDNLGGDFYYKPEVHEVISSKLNSNGVIIMPWLLPEIYLGKSCDALDSTKRKGKWYKTDEQFIVELNGEIYKFNHDNNVFKLNCEPPK</sequence>
<dbReference type="EMBL" id="SLYB01000031">
    <property type="protein sequence ID" value="TCP91296.1"/>
    <property type="molecule type" value="Genomic_DNA"/>
</dbReference>
<reference evidence="2 3" key="1">
    <citation type="submission" date="2019-03" db="EMBL/GenBank/DDBJ databases">
        <title>Genomic Encyclopedia of Type Strains, Phase IV (KMG-IV): sequencing the most valuable type-strain genomes for metagenomic binning, comparative biology and taxonomic classification.</title>
        <authorList>
            <person name="Goeker M."/>
        </authorList>
    </citation>
    <scope>NUCLEOTIDE SEQUENCE [LARGE SCALE GENOMIC DNA]</scope>
    <source>
        <strain evidence="2 3">DSM 28404</strain>
    </source>
</reference>
<evidence type="ECO:0000256" key="1">
    <source>
        <dbReference type="SAM" id="SignalP"/>
    </source>
</evidence>
<name>A0A4R2SSF9_9PAST</name>
<gene>
    <name evidence="2" type="ORF">EDC44_1312</name>
</gene>
<organism evidence="2 3">
    <name type="scientific">Cricetibacter osteomyelitidis</name>
    <dbReference type="NCBI Taxonomy" id="1521931"/>
    <lineage>
        <taxon>Bacteria</taxon>
        <taxon>Pseudomonadati</taxon>
        <taxon>Pseudomonadota</taxon>
        <taxon>Gammaproteobacteria</taxon>
        <taxon>Pasteurellales</taxon>
        <taxon>Pasteurellaceae</taxon>
        <taxon>Cricetibacter</taxon>
    </lineage>
</organism>
<protein>
    <submittedName>
        <fullName evidence="2">Uncharacterized protein</fullName>
    </submittedName>
</protein>
<dbReference type="RefSeq" id="WP_131978804.1">
    <property type="nucleotide sequence ID" value="NZ_SLYB01000031.1"/>
</dbReference>
<comment type="caution">
    <text evidence="2">The sequence shown here is derived from an EMBL/GenBank/DDBJ whole genome shotgun (WGS) entry which is preliminary data.</text>
</comment>
<feature type="chain" id="PRO_5020992443" evidence="1">
    <location>
        <begin position="20"/>
        <end position="222"/>
    </location>
</feature>